<sequence length="190" mass="21284">MGLGNPGKEYENTRHNAGRMAAEYFAKSREFSAKGGPAFGWEHDKKSNALISKNSRVIVALPETFMNKSGSAAVKLIKLKKELKDLVVIHDDIDLPLGRFKISYGKSSGGHKGAESVMRALKTKNFVRIRIGVSPKRKPPQKEVIKFIVGKFKPSELEIFKKVERKIANALEIMITDSVDRAMSEFNREH</sequence>
<dbReference type="InterPro" id="IPR036416">
    <property type="entry name" value="Pept_tRNA_hydro_sf"/>
</dbReference>
<keyword evidence="3 7" id="KW-0378">Hydrolase</keyword>
<dbReference type="AlphaFoldDB" id="A0A1F5WAV8"/>
<dbReference type="NCBIfam" id="TIGR00447">
    <property type="entry name" value="pth"/>
    <property type="match status" value="1"/>
</dbReference>
<dbReference type="SUPFAM" id="SSF53178">
    <property type="entry name" value="Peptidyl-tRNA hydrolase-like"/>
    <property type="match status" value="1"/>
</dbReference>
<dbReference type="PANTHER" id="PTHR17224:SF1">
    <property type="entry name" value="PEPTIDYL-TRNA HYDROLASE"/>
    <property type="match status" value="1"/>
</dbReference>
<evidence type="ECO:0000256" key="8">
    <source>
        <dbReference type="RuleBase" id="RU004320"/>
    </source>
</evidence>
<dbReference type="Gene3D" id="3.40.50.1470">
    <property type="entry name" value="Peptidyl-tRNA hydrolase"/>
    <property type="match status" value="1"/>
</dbReference>
<evidence type="ECO:0000256" key="2">
    <source>
        <dbReference type="ARBA" id="ARBA00022555"/>
    </source>
</evidence>
<accession>A0A1F5WAV8</accession>
<dbReference type="InterPro" id="IPR001328">
    <property type="entry name" value="Pept_tRNA_hydro"/>
</dbReference>
<comment type="similarity">
    <text evidence="5 8">Belongs to the PTH family.</text>
</comment>
<dbReference type="PROSITE" id="PS01195">
    <property type="entry name" value="PEPT_TRNA_HYDROL_1"/>
    <property type="match status" value="1"/>
</dbReference>
<comment type="caution">
    <text evidence="9">The sequence shown here is derived from an EMBL/GenBank/DDBJ whole genome shotgun (WGS) entry which is preliminary data.</text>
</comment>
<dbReference type="GO" id="GO:0004045">
    <property type="term" value="F:peptidyl-tRNA hydrolase activity"/>
    <property type="evidence" value="ECO:0007669"/>
    <property type="project" value="UniProtKB-EC"/>
</dbReference>
<evidence type="ECO:0000256" key="3">
    <source>
        <dbReference type="ARBA" id="ARBA00022801"/>
    </source>
</evidence>
<evidence type="ECO:0000256" key="5">
    <source>
        <dbReference type="ARBA" id="ARBA00038063"/>
    </source>
</evidence>
<keyword evidence="2" id="KW-0820">tRNA-binding</keyword>
<comment type="catalytic activity">
    <reaction evidence="7">
        <text>an N-acyl-L-alpha-aminoacyl-tRNA + H2O = an N-acyl-L-amino acid + a tRNA + H(+)</text>
        <dbReference type="Rhea" id="RHEA:54448"/>
        <dbReference type="Rhea" id="RHEA-COMP:10123"/>
        <dbReference type="Rhea" id="RHEA-COMP:13883"/>
        <dbReference type="ChEBI" id="CHEBI:15377"/>
        <dbReference type="ChEBI" id="CHEBI:15378"/>
        <dbReference type="ChEBI" id="CHEBI:59874"/>
        <dbReference type="ChEBI" id="CHEBI:78442"/>
        <dbReference type="ChEBI" id="CHEBI:138191"/>
        <dbReference type="EC" id="3.1.1.29"/>
    </reaction>
</comment>
<keyword evidence="4" id="KW-0694">RNA-binding</keyword>
<evidence type="ECO:0000313" key="9">
    <source>
        <dbReference type="EMBL" id="OGF72794.1"/>
    </source>
</evidence>
<dbReference type="CDD" id="cd00462">
    <property type="entry name" value="PTH"/>
    <property type="match status" value="1"/>
</dbReference>
<protein>
    <recommendedName>
        <fullName evidence="6 7">Peptidyl-tRNA hydrolase</fullName>
        <ecNumber evidence="1 7">3.1.1.29</ecNumber>
    </recommendedName>
</protein>
<organism evidence="9 10">
    <name type="scientific">Candidatus Giovannonibacteria bacterium RIFCSPHIGHO2_02_FULL_45_40</name>
    <dbReference type="NCBI Taxonomy" id="1798337"/>
    <lineage>
        <taxon>Bacteria</taxon>
        <taxon>Candidatus Giovannoniibacteriota</taxon>
    </lineage>
</organism>
<dbReference type="Pfam" id="PF01195">
    <property type="entry name" value="Pept_tRNA_hydro"/>
    <property type="match status" value="1"/>
</dbReference>
<dbReference type="EMBL" id="MFHP01000011">
    <property type="protein sequence ID" value="OGF72794.1"/>
    <property type="molecule type" value="Genomic_DNA"/>
</dbReference>
<dbReference type="InterPro" id="IPR018171">
    <property type="entry name" value="Pept_tRNA_hydro_CS"/>
</dbReference>
<dbReference type="Proteomes" id="UP000178743">
    <property type="component" value="Unassembled WGS sequence"/>
</dbReference>
<dbReference type="PANTHER" id="PTHR17224">
    <property type="entry name" value="PEPTIDYL-TRNA HYDROLASE"/>
    <property type="match status" value="1"/>
</dbReference>
<gene>
    <name evidence="9" type="ORF">A3C05_00720</name>
</gene>
<evidence type="ECO:0000313" key="10">
    <source>
        <dbReference type="Proteomes" id="UP000178743"/>
    </source>
</evidence>
<proteinExistence type="inferred from homology"/>
<reference evidence="9 10" key="1">
    <citation type="journal article" date="2016" name="Nat. Commun.">
        <title>Thousands of microbial genomes shed light on interconnected biogeochemical processes in an aquifer system.</title>
        <authorList>
            <person name="Anantharaman K."/>
            <person name="Brown C.T."/>
            <person name="Hug L.A."/>
            <person name="Sharon I."/>
            <person name="Castelle C.J."/>
            <person name="Probst A.J."/>
            <person name="Thomas B.C."/>
            <person name="Singh A."/>
            <person name="Wilkins M.J."/>
            <person name="Karaoz U."/>
            <person name="Brodie E.L."/>
            <person name="Williams K.H."/>
            <person name="Hubbard S.S."/>
            <person name="Banfield J.F."/>
        </authorList>
    </citation>
    <scope>NUCLEOTIDE SEQUENCE [LARGE SCALE GENOMIC DNA]</scope>
</reference>
<evidence type="ECO:0000256" key="1">
    <source>
        <dbReference type="ARBA" id="ARBA00013260"/>
    </source>
</evidence>
<evidence type="ECO:0000256" key="6">
    <source>
        <dbReference type="ARBA" id="ARBA00050038"/>
    </source>
</evidence>
<evidence type="ECO:0000256" key="7">
    <source>
        <dbReference type="RuleBase" id="RU000673"/>
    </source>
</evidence>
<dbReference type="GO" id="GO:0000049">
    <property type="term" value="F:tRNA binding"/>
    <property type="evidence" value="ECO:0007669"/>
    <property type="project" value="UniProtKB-KW"/>
</dbReference>
<evidence type="ECO:0000256" key="4">
    <source>
        <dbReference type="ARBA" id="ARBA00022884"/>
    </source>
</evidence>
<dbReference type="EC" id="3.1.1.29" evidence="1 7"/>
<name>A0A1F5WAV8_9BACT</name>